<comment type="caution">
    <text evidence="1">The sequence shown here is derived from an EMBL/GenBank/DDBJ whole genome shotgun (WGS) entry which is preliminary data.</text>
</comment>
<evidence type="ECO:0000313" key="2">
    <source>
        <dbReference type="Proteomes" id="UP000218231"/>
    </source>
</evidence>
<dbReference type="CDD" id="cd18685">
    <property type="entry name" value="PIN_VapC-like"/>
    <property type="match status" value="1"/>
</dbReference>
<organism evidence="1 2">
    <name type="scientific">Diploscapter pachys</name>
    <dbReference type="NCBI Taxonomy" id="2018661"/>
    <lineage>
        <taxon>Eukaryota</taxon>
        <taxon>Metazoa</taxon>
        <taxon>Ecdysozoa</taxon>
        <taxon>Nematoda</taxon>
        <taxon>Chromadorea</taxon>
        <taxon>Rhabditida</taxon>
        <taxon>Rhabditina</taxon>
        <taxon>Rhabditomorpha</taxon>
        <taxon>Rhabditoidea</taxon>
        <taxon>Rhabditidae</taxon>
        <taxon>Diploscapter</taxon>
    </lineage>
</organism>
<dbReference type="InterPro" id="IPR021799">
    <property type="entry name" value="PIN-like_prokaryotic"/>
</dbReference>
<sequence length="161" mass="18188">MQLLISDANILIDLEEGELLAQLFTLPYQFTVPDILYFDELEAQHGHLLGLGLKLAELNAATMLYAVELVGRVRGPSRNDCFALALARQEKCPLLSGDEALRKAALLENVEVKGTLWVVEELVREGVITVDQAHDAYMRMQANARRLPWVVAHQRLDDFYR</sequence>
<reference evidence="1" key="1">
    <citation type="journal article" date="2017" name="Curr. Biol.">
        <title>Genome architecture and evolution of a unichromosomal asexual nematode.</title>
        <authorList>
            <person name="Fradin H."/>
            <person name="Zegar C."/>
            <person name="Gutwein M."/>
            <person name="Lucas J."/>
            <person name="Kovtun M."/>
            <person name="Corcoran D."/>
            <person name="Baugh L.R."/>
            <person name="Kiontke K."/>
            <person name="Gunsalus K."/>
            <person name="Fitch D.H."/>
            <person name="Piano F."/>
        </authorList>
    </citation>
    <scope>NUCLEOTIDE SEQUENCE [LARGE SCALE GENOMIC DNA]</scope>
    <source>
        <strain evidence="1">PF1309</strain>
    </source>
</reference>
<dbReference type="SUPFAM" id="SSF88723">
    <property type="entry name" value="PIN domain-like"/>
    <property type="match status" value="1"/>
</dbReference>
<dbReference type="Pfam" id="PF11848">
    <property type="entry name" value="DUF3368"/>
    <property type="match status" value="1"/>
</dbReference>
<keyword evidence="2" id="KW-1185">Reference proteome</keyword>
<protein>
    <recommendedName>
        <fullName evidence="3">DUF3368 domain-containing protein</fullName>
    </recommendedName>
</protein>
<evidence type="ECO:0000313" key="1">
    <source>
        <dbReference type="EMBL" id="PAV70810.1"/>
    </source>
</evidence>
<evidence type="ECO:0008006" key="3">
    <source>
        <dbReference type="Google" id="ProtNLM"/>
    </source>
</evidence>
<accession>A0A2A2KA81</accession>
<dbReference type="AlphaFoldDB" id="A0A2A2KA81"/>
<dbReference type="InterPro" id="IPR029060">
    <property type="entry name" value="PIN-like_dom_sf"/>
</dbReference>
<name>A0A2A2KA81_9BILA</name>
<proteinExistence type="predicted"/>
<dbReference type="Proteomes" id="UP000218231">
    <property type="component" value="Unassembled WGS sequence"/>
</dbReference>
<gene>
    <name evidence="1" type="ORF">WR25_22187</name>
</gene>
<dbReference type="EMBL" id="LIAE01009209">
    <property type="protein sequence ID" value="PAV70810.1"/>
    <property type="molecule type" value="Genomic_DNA"/>
</dbReference>